<reference evidence="14 15" key="1">
    <citation type="submission" date="2019-05" db="EMBL/GenBank/DDBJ databases">
        <title>Kocuria coralli sp. nov., a novel actinobacterium isolated from coral reef seawater.</title>
        <authorList>
            <person name="Li J."/>
        </authorList>
    </citation>
    <scope>NUCLEOTIDE SEQUENCE [LARGE SCALE GENOMIC DNA]</scope>
    <source>
        <strain evidence="14 15">SCSIO 13007</strain>
    </source>
</reference>
<dbReference type="Proteomes" id="UP000325957">
    <property type="component" value="Unassembled WGS sequence"/>
</dbReference>
<keyword evidence="15" id="KW-1185">Reference proteome</keyword>
<feature type="transmembrane region" description="Helical" evidence="9">
    <location>
        <begin position="480"/>
        <end position="498"/>
    </location>
</feature>
<comment type="subunit">
    <text evidence="9">Forms a complex with SecF. Part of the essential Sec protein translocation apparatus which comprises SecA, SecYEG and auxiliary proteins SecDF. Other proteins may also be involved.</text>
</comment>
<dbReference type="GO" id="GO:0015450">
    <property type="term" value="F:protein-transporting ATPase activity"/>
    <property type="evidence" value="ECO:0007669"/>
    <property type="project" value="InterPro"/>
</dbReference>
<dbReference type="PANTHER" id="PTHR30081">
    <property type="entry name" value="PROTEIN-EXPORT MEMBRANE PROTEIN SEC"/>
    <property type="match status" value="1"/>
</dbReference>
<dbReference type="GO" id="GO:0005886">
    <property type="term" value="C:plasma membrane"/>
    <property type="evidence" value="ECO:0007669"/>
    <property type="project" value="UniProtKB-SubCell"/>
</dbReference>
<feature type="transmembrane region" description="Helical" evidence="9">
    <location>
        <begin position="400"/>
        <end position="424"/>
    </location>
</feature>
<sequence length="681" mass="71812">MASSPESSPKASSRTSPKDSSKNSSKDPSRTRTEVTRALSSARTSLIALAVVVLALIGLLAWGAGRGSTDWTPRLALDLEGGTQMVLTPELQGEDAGQEITAEQLDQAVEIIRQRVDGSGVAEAEVSTQGGSNIVVSMPGTPDQETRDLIQTSAEMAFRPVLMTGSAAAVPEDQRTPEDELPDPTEEPTDSSDTNWITAELMEEYEATDCTQPQSPDERADQPADQAIVACEPAAGAKYILGPLEIQGTEIADSDYGMAQGQGGTTTGQWAVNLQFNAEGTATFKELSERLYNIGQTSPGDARNQFGILLDGEVIQAPQMNAVIPDGQAEITGQFTEESAAFLSEQLRYGSLPVSFTIASEQQVSATLGADQLRMGVIAGLIGLLLVAVWSIIQYRWLGWVNIVSLLVLGVLSWLAIVLLGWALNYRLSLAGVAGLVVAIGMAADSFIVYFERIRDEVRIGRTIPAAIDHGWKRAQQTILASKAVNLIASVVLYFVAVGNVRGFAFTLGLTAVIDLLVVFFFTHPVMVFLSRTRYFGGGSPGSGLDPKALDAVPFYRGAGRFRTPDDLDAASGATQADDAAPAGGSMGGAEQGAADEPVRPPERKNDDGGPTERSDQQDAAPPAPPVKVATGVGDGLTLAERRRQARRAAAESQMRSEPAGDSGGDAGGTTGTRKTDGEDA</sequence>
<dbReference type="HAMAP" id="MF_01463_B">
    <property type="entry name" value="SecD_B"/>
    <property type="match status" value="1"/>
</dbReference>
<keyword evidence="6 9" id="KW-1133">Transmembrane helix</keyword>
<dbReference type="InterPro" id="IPR048634">
    <property type="entry name" value="SecD_SecF_C"/>
</dbReference>
<evidence type="ECO:0000313" key="14">
    <source>
        <dbReference type="EMBL" id="KAA9395111.1"/>
    </source>
</evidence>
<proteinExistence type="inferred from homology"/>
<dbReference type="OrthoDB" id="5240379at2"/>
<evidence type="ECO:0000256" key="3">
    <source>
        <dbReference type="ARBA" id="ARBA00022475"/>
    </source>
</evidence>
<dbReference type="GO" id="GO:0006605">
    <property type="term" value="P:protein targeting"/>
    <property type="evidence" value="ECO:0007669"/>
    <property type="project" value="UniProtKB-UniRule"/>
</dbReference>
<feature type="compositionally biased region" description="Low complexity" evidence="10">
    <location>
        <begin position="570"/>
        <end position="584"/>
    </location>
</feature>
<keyword evidence="2 9" id="KW-0813">Transport</keyword>
<dbReference type="EMBL" id="SZWF01000003">
    <property type="protein sequence ID" value="KAA9395111.1"/>
    <property type="molecule type" value="Genomic_DNA"/>
</dbReference>
<dbReference type="Pfam" id="PF22599">
    <property type="entry name" value="SecDF_P1_head"/>
    <property type="match status" value="1"/>
</dbReference>
<dbReference type="Pfam" id="PF21760">
    <property type="entry name" value="SecD_1st"/>
    <property type="match status" value="1"/>
</dbReference>
<feature type="transmembrane region" description="Helical" evidence="9">
    <location>
        <begin position="504"/>
        <end position="530"/>
    </location>
</feature>
<keyword evidence="4 9" id="KW-0812">Transmembrane</keyword>
<feature type="transmembrane region" description="Helical" evidence="9">
    <location>
        <begin position="46"/>
        <end position="65"/>
    </location>
</feature>
<feature type="region of interest" description="Disordered" evidence="10">
    <location>
        <begin position="166"/>
        <end position="194"/>
    </location>
</feature>
<dbReference type="GO" id="GO:0043952">
    <property type="term" value="P:protein transport by the Sec complex"/>
    <property type="evidence" value="ECO:0007669"/>
    <property type="project" value="UniProtKB-UniRule"/>
</dbReference>
<feature type="compositionally biased region" description="Acidic residues" evidence="10">
    <location>
        <begin position="179"/>
        <end position="190"/>
    </location>
</feature>
<evidence type="ECO:0000256" key="8">
    <source>
        <dbReference type="ARBA" id="ARBA00023136"/>
    </source>
</evidence>
<feature type="domain" description="Protein translocase subunit SecDF P1" evidence="12">
    <location>
        <begin position="105"/>
        <end position="161"/>
    </location>
</feature>
<evidence type="ECO:0000256" key="5">
    <source>
        <dbReference type="ARBA" id="ARBA00022927"/>
    </source>
</evidence>
<dbReference type="SUPFAM" id="SSF82866">
    <property type="entry name" value="Multidrug efflux transporter AcrB transmembrane domain"/>
    <property type="match status" value="1"/>
</dbReference>
<keyword evidence="8 9" id="KW-0472">Membrane</keyword>
<accession>A0A5J5L2A8</accession>
<feature type="compositionally biased region" description="Basic and acidic residues" evidence="10">
    <location>
        <begin position="16"/>
        <end position="35"/>
    </location>
</feature>
<dbReference type="InterPro" id="IPR055344">
    <property type="entry name" value="SecD_SecF_C_bact"/>
</dbReference>
<feature type="region of interest" description="Disordered" evidence="10">
    <location>
        <begin position="564"/>
        <end position="681"/>
    </location>
</feature>
<dbReference type="Pfam" id="PF02355">
    <property type="entry name" value="SecD_SecF_C"/>
    <property type="match status" value="1"/>
</dbReference>
<evidence type="ECO:0000256" key="4">
    <source>
        <dbReference type="ARBA" id="ARBA00022692"/>
    </source>
</evidence>
<comment type="subcellular location">
    <subcellularLocation>
        <location evidence="1 9">Cell membrane</location>
        <topology evidence="1 9">Multi-pass membrane protein</topology>
    </subcellularLocation>
</comment>
<evidence type="ECO:0000313" key="15">
    <source>
        <dbReference type="Proteomes" id="UP000325957"/>
    </source>
</evidence>
<comment type="function">
    <text evidence="9">Part of the Sec protein translocase complex. Interacts with the SecYEG preprotein conducting channel. SecDF uses the proton motive force (PMF) to complete protein translocation after the ATP-dependent function of SecA.</text>
</comment>
<dbReference type="InterPro" id="IPR054384">
    <property type="entry name" value="SecDF_P1_head"/>
</dbReference>
<gene>
    <name evidence="9 14" type="primary">secD</name>
    <name evidence="14" type="ORF">FCK90_04205</name>
</gene>
<dbReference type="RefSeq" id="WP_158033035.1">
    <property type="nucleotide sequence ID" value="NZ_ML708612.1"/>
</dbReference>
<dbReference type="Gene3D" id="3.30.70.3400">
    <property type="match status" value="1"/>
</dbReference>
<feature type="transmembrane region" description="Helical" evidence="9">
    <location>
        <begin position="430"/>
        <end position="451"/>
    </location>
</feature>
<organism evidence="14 15">
    <name type="scientific">Kocuria coralli</name>
    <dbReference type="NCBI Taxonomy" id="1461025"/>
    <lineage>
        <taxon>Bacteria</taxon>
        <taxon>Bacillati</taxon>
        <taxon>Actinomycetota</taxon>
        <taxon>Actinomycetes</taxon>
        <taxon>Micrococcales</taxon>
        <taxon>Micrococcaceae</taxon>
        <taxon>Kocuria</taxon>
    </lineage>
</organism>
<feature type="compositionally biased region" description="Basic and acidic residues" evidence="10">
    <location>
        <begin position="597"/>
        <end position="617"/>
    </location>
</feature>
<protein>
    <recommendedName>
        <fullName evidence="9">Protein translocase subunit SecD</fullName>
    </recommendedName>
</protein>
<evidence type="ECO:0000256" key="1">
    <source>
        <dbReference type="ARBA" id="ARBA00004651"/>
    </source>
</evidence>
<name>A0A5J5L2A8_9MICC</name>
<dbReference type="AlphaFoldDB" id="A0A5J5L2A8"/>
<evidence type="ECO:0000256" key="2">
    <source>
        <dbReference type="ARBA" id="ARBA00022448"/>
    </source>
</evidence>
<evidence type="ECO:0000259" key="12">
    <source>
        <dbReference type="Pfam" id="PF21760"/>
    </source>
</evidence>
<feature type="region of interest" description="Disordered" evidence="10">
    <location>
        <begin position="1"/>
        <end position="36"/>
    </location>
</feature>
<evidence type="ECO:0000256" key="9">
    <source>
        <dbReference type="HAMAP-Rule" id="MF_01463"/>
    </source>
</evidence>
<evidence type="ECO:0000256" key="6">
    <source>
        <dbReference type="ARBA" id="ARBA00022989"/>
    </source>
</evidence>
<feature type="compositionally biased region" description="Gly residues" evidence="10">
    <location>
        <begin position="662"/>
        <end position="671"/>
    </location>
</feature>
<evidence type="ECO:0000259" key="13">
    <source>
        <dbReference type="Pfam" id="PF22599"/>
    </source>
</evidence>
<dbReference type="InterPro" id="IPR048631">
    <property type="entry name" value="SecD_1st"/>
</dbReference>
<comment type="similarity">
    <text evidence="9">Belongs to the SecD/SecF family. SecD subfamily.</text>
</comment>
<feature type="domain" description="SecDF P1 head subdomain" evidence="13">
    <location>
        <begin position="236"/>
        <end position="354"/>
    </location>
</feature>
<comment type="caution">
    <text evidence="14">The sequence shown here is derived from an EMBL/GenBank/DDBJ whole genome shotgun (WGS) entry which is preliminary data.</text>
</comment>
<dbReference type="InterPro" id="IPR005791">
    <property type="entry name" value="SecD"/>
</dbReference>
<evidence type="ECO:0000259" key="11">
    <source>
        <dbReference type="Pfam" id="PF02355"/>
    </source>
</evidence>
<feature type="transmembrane region" description="Helical" evidence="9">
    <location>
        <begin position="373"/>
        <end position="393"/>
    </location>
</feature>
<keyword evidence="5 9" id="KW-0653">Protein transport</keyword>
<evidence type="ECO:0000256" key="7">
    <source>
        <dbReference type="ARBA" id="ARBA00023010"/>
    </source>
</evidence>
<dbReference type="NCBIfam" id="TIGR00916">
    <property type="entry name" value="2A0604s01"/>
    <property type="match status" value="1"/>
</dbReference>
<dbReference type="GO" id="GO:0065002">
    <property type="term" value="P:intracellular protein transmembrane transport"/>
    <property type="evidence" value="ECO:0007669"/>
    <property type="project" value="UniProtKB-UniRule"/>
</dbReference>
<evidence type="ECO:0000256" key="10">
    <source>
        <dbReference type="SAM" id="MobiDB-lite"/>
    </source>
</evidence>
<dbReference type="NCBIfam" id="TIGR01129">
    <property type="entry name" value="secD"/>
    <property type="match status" value="1"/>
</dbReference>
<feature type="domain" description="Protein export membrane protein SecD/SecF C-terminal" evidence="11">
    <location>
        <begin position="355"/>
        <end position="531"/>
    </location>
</feature>
<dbReference type="PANTHER" id="PTHR30081:SF1">
    <property type="entry name" value="PROTEIN TRANSLOCASE SUBUNIT SECD"/>
    <property type="match status" value="1"/>
</dbReference>
<dbReference type="InterPro" id="IPR022813">
    <property type="entry name" value="SecD/SecF_arch_bac"/>
</dbReference>
<feature type="compositionally biased region" description="Low complexity" evidence="10">
    <location>
        <begin position="1"/>
        <end position="15"/>
    </location>
</feature>
<keyword evidence="3 9" id="KW-1003">Cell membrane</keyword>
<dbReference type="Gene3D" id="3.30.1360.200">
    <property type="match status" value="1"/>
</dbReference>
<keyword evidence="7 9" id="KW-0811">Translocation</keyword>